<keyword evidence="4" id="KW-1185">Reference proteome</keyword>
<dbReference type="AlphaFoldDB" id="A0A498L049"/>
<sequence length="272" mass="28644">MAIATVPVYGVLSLVGVAVVYWIDLAFVIARTGVRQLVGGETTVLDPPKALPSFRLLKYKRGTLNLSAHLPPVYLRSLPTVLFSLLTLTPSALTTAVVLLMSVPERFWTDPMTPLVLAGAAVVAATKSSMIYADHVDRNGVENARGTGSLVRKRQLAALVYAPLLYIVADFTTSVPAGPEGVNTIVFAVSVLIPLRTGYGIRASRPLAGRDDSLGHVGSLLADGQPSSMPTLPPTPDGQPRETTEPMVRSVADSSMRSRLAASSTAGSATPD</sequence>
<proteinExistence type="predicted"/>
<evidence type="ECO:0000313" key="4">
    <source>
        <dbReference type="Proteomes" id="UP000289691"/>
    </source>
</evidence>
<dbReference type="Proteomes" id="UP000289691">
    <property type="component" value="Unassembled WGS sequence"/>
</dbReference>
<evidence type="ECO:0000313" key="3">
    <source>
        <dbReference type="EMBL" id="RXK47883.1"/>
    </source>
</evidence>
<evidence type="ECO:0000256" key="1">
    <source>
        <dbReference type="SAM" id="MobiDB-lite"/>
    </source>
</evidence>
<dbReference type="EMBL" id="RDFA01000005">
    <property type="protein sequence ID" value="RXK47883.1"/>
    <property type="molecule type" value="Genomic_DNA"/>
</dbReference>
<gene>
    <name evidence="3" type="ORF">EAF64_14685</name>
</gene>
<evidence type="ECO:0000256" key="2">
    <source>
        <dbReference type="SAM" id="Phobius"/>
    </source>
</evidence>
<name>A0A498L049_9EURY</name>
<protein>
    <submittedName>
        <fullName evidence="3">Uncharacterized protein</fullName>
    </submittedName>
</protein>
<accession>A0A498L049</accession>
<feature type="compositionally biased region" description="Polar residues" evidence="1">
    <location>
        <begin position="252"/>
        <end position="272"/>
    </location>
</feature>
<reference evidence="3 4" key="1">
    <citation type="submission" date="2019-01" db="EMBL/GenBank/DDBJ databases">
        <title>Halorientalis sp. F13-25 a new haloarchaeum isolated from hypersaline water.</title>
        <authorList>
            <person name="Ana D.-V."/>
            <person name="Cristina S.-P."/>
            <person name="Antonio V."/>
        </authorList>
    </citation>
    <scope>NUCLEOTIDE SEQUENCE [LARGE SCALE GENOMIC DNA]</scope>
    <source>
        <strain evidence="3 4">F13-25</strain>
    </source>
</reference>
<keyword evidence="2" id="KW-0472">Membrane</keyword>
<keyword evidence="2" id="KW-0812">Transmembrane</keyword>
<organism evidence="3 4">
    <name type="scientific">Halorientalis pallida</name>
    <dbReference type="NCBI Taxonomy" id="2479928"/>
    <lineage>
        <taxon>Archaea</taxon>
        <taxon>Methanobacteriati</taxon>
        <taxon>Methanobacteriota</taxon>
        <taxon>Stenosarchaea group</taxon>
        <taxon>Halobacteria</taxon>
        <taxon>Halobacteriales</taxon>
        <taxon>Haloarculaceae</taxon>
        <taxon>Halorientalis</taxon>
    </lineage>
</organism>
<feature type="region of interest" description="Disordered" evidence="1">
    <location>
        <begin position="214"/>
        <end position="272"/>
    </location>
</feature>
<dbReference type="RefSeq" id="WP_129069734.1">
    <property type="nucleotide sequence ID" value="NZ_RDFA01000005.1"/>
</dbReference>
<keyword evidence="2" id="KW-1133">Transmembrane helix</keyword>
<feature type="transmembrane region" description="Helical" evidence="2">
    <location>
        <begin position="81"/>
        <end position="103"/>
    </location>
</feature>
<comment type="caution">
    <text evidence="3">The sequence shown here is derived from an EMBL/GenBank/DDBJ whole genome shotgun (WGS) entry which is preliminary data.</text>
</comment>
<feature type="transmembrane region" description="Helical" evidence="2">
    <location>
        <begin position="6"/>
        <end position="30"/>
    </location>
</feature>